<dbReference type="Proteomes" id="UP000235786">
    <property type="component" value="Unassembled WGS sequence"/>
</dbReference>
<dbReference type="SUPFAM" id="SSF51735">
    <property type="entry name" value="NAD(P)-binding Rossmann-fold domains"/>
    <property type="match status" value="1"/>
</dbReference>
<evidence type="ECO:0000313" key="1">
    <source>
        <dbReference type="EMBL" id="PMD46923.1"/>
    </source>
</evidence>
<protein>
    <submittedName>
        <fullName evidence="1">NAD(P)-binding protein</fullName>
    </submittedName>
</protein>
<accession>A0A2J6S834</accession>
<keyword evidence="2" id="KW-1185">Reference proteome</keyword>
<organism evidence="1 2">
    <name type="scientific">Hyaloscypha variabilis (strain UAMH 11265 / GT02V1 / F)</name>
    <name type="common">Meliniomyces variabilis</name>
    <dbReference type="NCBI Taxonomy" id="1149755"/>
    <lineage>
        <taxon>Eukaryota</taxon>
        <taxon>Fungi</taxon>
        <taxon>Dikarya</taxon>
        <taxon>Ascomycota</taxon>
        <taxon>Pezizomycotina</taxon>
        <taxon>Leotiomycetes</taxon>
        <taxon>Helotiales</taxon>
        <taxon>Hyaloscyphaceae</taxon>
        <taxon>Hyaloscypha</taxon>
        <taxon>Hyaloscypha variabilis</taxon>
    </lineage>
</organism>
<reference evidence="1 2" key="1">
    <citation type="submission" date="2016-04" db="EMBL/GenBank/DDBJ databases">
        <title>A degradative enzymes factory behind the ericoid mycorrhizal symbiosis.</title>
        <authorList>
            <consortium name="DOE Joint Genome Institute"/>
            <person name="Martino E."/>
            <person name="Morin E."/>
            <person name="Grelet G."/>
            <person name="Kuo A."/>
            <person name="Kohler A."/>
            <person name="Daghino S."/>
            <person name="Barry K."/>
            <person name="Choi C."/>
            <person name="Cichocki N."/>
            <person name="Clum A."/>
            <person name="Copeland A."/>
            <person name="Hainaut M."/>
            <person name="Haridas S."/>
            <person name="Labutti K."/>
            <person name="Lindquist E."/>
            <person name="Lipzen A."/>
            <person name="Khouja H.-R."/>
            <person name="Murat C."/>
            <person name="Ohm R."/>
            <person name="Olson A."/>
            <person name="Spatafora J."/>
            <person name="Veneault-Fourrey C."/>
            <person name="Henrissat B."/>
            <person name="Grigoriev I."/>
            <person name="Martin F."/>
            <person name="Perotto S."/>
        </authorList>
    </citation>
    <scope>NUCLEOTIDE SEQUENCE [LARGE SCALE GENOMIC DNA]</scope>
    <source>
        <strain evidence="1 2">F</strain>
    </source>
</reference>
<sequence length="252" mass="27284">MPSYVVVGASRGLGYEWLRQLSNESANTVIGLVRTPDTVQKRLETDSMQSVHLVAGDMADNDSLVAAAAETEKFTGGSVDYLIINGVYTNPSESFLFPSEFSGKEELLTNSMTQSLKVNVLGVVFSINAFLPLVRKSKIKKIIVISTGLADRDMVEKSTISFLLTYSSMKAALNMVVAKYAVELKSEGILLLALSPGLVDTTADNEFKALKPDFAGPITPSESVIAQRKVIEDLAIENTGAFLSHRGNKSWL</sequence>
<dbReference type="Pfam" id="PF00106">
    <property type="entry name" value="adh_short"/>
    <property type="match status" value="1"/>
</dbReference>
<proteinExistence type="predicted"/>
<evidence type="ECO:0000313" key="2">
    <source>
        <dbReference type="Proteomes" id="UP000235786"/>
    </source>
</evidence>
<dbReference type="GO" id="GO:0016616">
    <property type="term" value="F:oxidoreductase activity, acting on the CH-OH group of donors, NAD or NADP as acceptor"/>
    <property type="evidence" value="ECO:0007669"/>
    <property type="project" value="TreeGrafter"/>
</dbReference>
<dbReference type="STRING" id="1149755.A0A2J6S834"/>
<dbReference type="EMBL" id="KZ613939">
    <property type="protein sequence ID" value="PMD46923.1"/>
    <property type="molecule type" value="Genomic_DNA"/>
</dbReference>
<dbReference type="InterPro" id="IPR002347">
    <property type="entry name" value="SDR_fam"/>
</dbReference>
<dbReference type="PRINTS" id="PR00081">
    <property type="entry name" value="GDHRDH"/>
</dbReference>
<dbReference type="PANTHER" id="PTHR45458:SF3">
    <property type="entry name" value="CHAIN DEHYDROGENASE (ATSC), PUTATIVE-RELATED"/>
    <property type="match status" value="1"/>
</dbReference>
<dbReference type="Gene3D" id="3.40.50.720">
    <property type="entry name" value="NAD(P)-binding Rossmann-like Domain"/>
    <property type="match status" value="1"/>
</dbReference>
<dbReference type="PANTHER" id="PTHR45458">
    <property type="entry name" value="SHORT-CHAIN DEHYDROGENASE/REDUCTASE SDR"/>
    <property type="match status" value="1"/>
</dbReference>
<dbReference type="AlphaFoldDB" id="A0A2J6S834"/>
<gene>
    <name evidence="1" type="ORF">L207DRAFT_418533</name>
</gene>
<dbReference type="InterPro" id="IPR052184">
    <property type="entry name" value="SDR_enzymes"/>
</dbReference>
<dbReference type="OrthoDB" id="7289984at2759"/>
<dbReference type="InterPro" id="IPR036291">
    <property type="entry name" value="NAD(P)-bd_dom_sf"/>
</dbReference>
<name>A0A2J6S834_HYAVF</name>